<feature type="domain" description="Sodium/calcium exchanger membrane region" evidence="6">
    <location>
        <begin position="176"/>
        <end position="319"/>
    </location>
</feature>
<dbReference type="Gene3D" id="1.20.1420.30">
    <property type="entry name" value="NCX, central ion-binding region"/>
    <property type="match status" value="1"/>
</dbReference>
<evidence type="ECO:0000259" key="6">
    <source>
        <dbReference type="Pfam" id="PF01699"/>
    </source>
</evidence>
<feature type="transmembrane region" description="Helical" evidence="5">
    <location>
        <begin position="6"/>
        <end position="22"/>
    </location>
</feature>
<feature type="transmembrane region" description="Helical" evidence="5">
    <location>
        <begin position="29"/>
        <end position="48"/>
    </location>
</feature>
<dbReference type="Pfam" id="PF01699">
    <property type="entry name" value="Na_Ca_ex"/>
    <property type="match status" value="2"/>
</dbReference>
<dbReference type="Proteomes" id="UP000671914">
    <property type="component" value="Chromosome"/>
</dbReference>
<dbReference type="GO" id="GO:0005886">
    <property type="term" value="C:plasma membrane"/>
    <property type="evidence" value="ECO:0007669"/>
    <property type="project" value="TreeGrafter"/>
</dbReference>
<feature type="transmembrane region" description="Helical" evidence="5">
    <location>
        <begin position="68"/>
        <end position="90"/>
    </location>
</feature>
<reference evidence="7" key="1">
    <citation type="submission" date="2021-03" db="EMBL/GenBank/DDBJ databases">
        <title>Agromyces archimandritus sp. nov., isolated from the cockroach Archimandrita tessellata.</title>
        <authorList>
            <person name="Guzman J."/>
            <person name="Ortuzar M."/>
            <person name="Poehlein A."/>
            <person name="Daniel R."/>
            <person name="Trujillo M."/>
            <person name="Vilcinskas A."/>
        </authorList>
    </citation>
    <scope>NUCLEOTIDE SEQUENCE</scope>
    <source>
        <strain evidence="7">G127AT</strain>
    </source>
</reference>
<feature type="transmembrane region" description="Helical" evidence="5">
    <location>
        <begin position="240"/>
        <end position="262"/>
    </location>
</feature>
<comment type="subcellular location">
    <subcellularLocation>
        <location evidence="1">Membrane</location>
        <topology evidence="1">Multi-pass membrane protein</topology>
    </subcellularLocation>
</comment>
<dbReference type="EMBL" id="CP071696">
    <property type="protein sequence ID" value="QTX03428.1"/>
    <property type="molecule type" value="Genomic_DNA"/>
</dbReference>
<proteinExistence type="predicted"/>
<feature type="domain" description="Sodium/calcium exchanger membrane region" evidence="6">
    <location>
        <begin position="4"/>
        <end position="142"/>
    </location>
</feature>
<evidence type="ECO:0000256" key="1">
    <source>
        <dbReference type="ARBA" id="ARBA00004141"/>
    </source>
</evidence>
<protein>
    <submittedName>
        <fullName evidence="7">Calcium/sodium antiporter</fullName>
    </submittedName>
</protein>
<feature type="transmembrane region" description="Helical" evidence="5">
    <location>
        <begin position="125"/>
        <end position="143"/>
    </location>
</feature>
<keyword evidence="4 5" id="KW-0472">Membrane</keyword>
<dbReference type="PANTHER" id="PTHR10846:SF8">
    <property type="entry name" value="INNER MEMBRANE PROTEIN YRBG"/>
    <property type="match status" value="1"/>
</dbReference>
<dbReference type="InterPro" id="IPR004481">
    <property type="entry name" value="K/Na/Ca-exchanger"/>
</dbReference>
<keyword evidence="8" id="KW-1185">Reference proteome</keyword>
<evidence type="ECO:0000256" key="2">
    <source>
        <dbReference type="ARBA" id="ARBA00022692"/>
    </source>
</evidence>
<keyword evidence="2 5" id="KW-0812">Transmembrane</keyword>
<dbReference type="NCBIfam" id="TIGR00367">
    <property type="entry name" value="calcium/sodium antiporter"/>
    <property type="match status" value="1"/>
</dbReference>
<name>A0A975IMF4_9MICO</name>
<feature type="transmembrane region" description="Helical" evidence="5">
    <location>
        <begin position="102"/>
        <end position="119"/>
    </location>
</feature>
<organism evidence="7 8">
    <name type="scientific">Agromyces archimandritae</name>
    <dbReference type="NCBI Taxonomy" id="2781962"/>
    <lineage>
        <taxon>Bacteria</taxon>
        <taxon>Bacillati</taxon>
        <taxon>Actinomycetota</taxon>
        <taxon>Actinomycetes</taxon>
        <taxon>Micrococcales</taxon>
        <taxon>Microbacteriaceae</taxon>
        <taxon>Agromyces</taxon>
    </lineage>
</organism>
<feature type="transmembrane region" description="Helical" evidence="5">
    <location>
        <begin position="306"/>
        <end position="322"/>
    </location>
</feature>
<keyword evidence="3 5" id="KW-1133">Transmembrane helix</keyword>
<dbReference type="InterPro" id="IPR004837">
    <property type="entry name" value="NaCa_Exmemb"/>
</dbReference>
<evidence type="ECO:0000256" key="5">
    <source>
        <dbReference type="SAM" id="Phobius"/>
    </source>
</evidence>
<dbReference type="KEGG" id="aarc:G127AT_08600"/>
<feature type="transmembrane region" description="Helical" evidence="5">
    <location>
        <begin position="197"/>
        <end position="219"/>
    </location>
</feature>
<evidence type="ECO:0000256" key="4">
    <source>
        <dbReference type="ARBA" id="ARBA00023136"/>
    </source>
</evidence>
<feature type="transmembrane region" description="Helical" evidence="5">
    <location>
        <begin position="173"/>
        <end position="191"/>
    </location>
</feature>
<gene>
    <name evidence="7" type="ORF">G127AT_08600</name>
</gene>
<evidence type="ECO:0000256" key="3">
    <source>
        <dbReference type="ARBA" id="ARBA00022989"/>
    </source>
</evidence>
<dbReference type="GO" id="GO:0005262">
    <property type="term" value="F:calcium channel activity"/>
    <property type="evidence" value="ECO:0007669"/>
    <property type="project" value="TreeGrafter"/>
</dbReference>
<dbReference type="RefSeq" id="WP_210896001.1">
    <property type="nucleotide sequence ID" value="NZ_CP071696.1"/>
</dbReference>
<dbReference type="AlphaFoldDB" id="A0A975IMF4"/>
<accession>A0A975IMF4</accession>
<dbReference type="InterPro" id="IPR044880">
    <property type="entry name" value="NCX_ion-bd_dom_sf"/>
</dbReference>
<evidence type="ECO:0000313" key="7">
    <source>
        <dbReference type="EMBL" id="QTX03428.1"/>
    </source>
</evidence>
<sequence length="324" mass="33114">MPAALAFVIGLVGVIVGAEFVARGGARFAAGLGIPPLIIGATIVAIGTSFPELAIGIEAALAGHADLAVANIAGTNTLNILLILGLVAVMRPLQLGPHTIRLDLGSIVIASLLLVVLCLDGELSVFDSFVLVAAGLVYLVVLVRAARRERSAVIAEAAGEYPEPKRDGKVGPILISALVLVAGLAIILLGADLLVDGAVGIASALGVSEAIIGLTIVAIGTSAPELATAIVSTLRGHRDIAVGNLIGSSVFNIVFILGITGLATPGSFEIPPEIVWIDLPVMLAAALVCVPIFLTGRNIVRRWEGALMMALYLGYLTTIVVLRT</sequence>
<evidence type="ECO:0000313" key="8">
    <source>
        <dbReference type="Proteomes" id="UP000671914"/>
    </source>
</evidence>
<feature type="transmembrane region" description="Helical" evidence="5">
    <location>
        <begin position="274"/>
        <end position="294"/>
    </location>
</feature>
<dbReference type="GO" id="GO:0008273">
    <property type="term" value="F:calcium, potassium:sodium antiporter activity"/>
    <property type="evidence" value="ECO:0007669"/>
    <property type="project" value="TreeGrafter"/>
</dbReference>
<dbReference type="GO" id="GO:0006874">
    <property type="term" value="P:intracellular calcium ion homeostasis"/>
    <property type="evidence" value="ECO:0007669"/>
    <property type="project" value="TreeGrafter"/>
</dbReference>
<dbReference type="PANTHER" id="PTHR10846">
    <property type="entry name" value="SODIUM/POTASSIUM/CALCIUM EXCHANGER"/>
    <property type="match status" value="1"/>
</dbReference>